<evidence type="ECO:0000313" key="1">
    <source>
        <dbReference type="EMBL" id="QIG78322.1"/>
    </source>
</evidence>
<dbReference type="AlphaFoldDB" id="A0A6G6Y076"/>
<reference evidence="1 2" key="1">
    <citation type="submission" date="2020-02" db="EMBL/GenBank/DDBJ databases">
        <authorList>
            <person name="Zheng R.K."/>
            <person name="Sun C.M."/>
        </authorList>
    </citation>
    <scope>NUCLEOTIDE SEQUENCE [LARGE SCALE GENOMIC DNA]</scope>
    <source>
        <strain evidence="2">zrk23</strain>
    </source>
</reference>
<protein>
    <submittedName>
        <fullName evidence="1">Uncharacterized protein</fullName>
    </submittedName>
</protein>
<dbReference type="KEGG" id="spzr:G5C33_04970"/>
<sequence>MVLAEGALPCIGVKISCLIERLDIENDSQLQFYIDADRAGVAGLHCIGATA</sequence>
<dbReference type="EMBL" id="CP049109">
    <property type="protein sequence ID" value="QIG78322.1"/>
    <property type="molecule type" value="Genomic_DNA"/>
</dbReference>
<accession>A0A6G6Y076</accession>
<gene>
    <name evidence="1" type="ORF">G5C33_04970</name>
</gene>
<dbReference type="Proteomes" id="UP000501568">
    <property type="component" value="Chromosome"/>
</dbReference>
<keyword evidence="2" id="KW-1185">Reference proteome</keyword>
<proteinExistence type="predicted"/>
<evidence type="ECO:0000313" key="2">
    <source>
        <dbReference type="Proteomes" id="UP000501568"/>
    </source>
</evidence>
<organism evidence="1 2">
    <name type="scientific">Stakelama tenebrarum</name>
    <dbReference type="NCBI Taxonomy" id="2711215"/>
    <lineage>
        <taxon>Bacteria</taxon>
        <taxon>Pseudomonadati</taxon>
        <taxon>Pseudomonadota</taxon>
        <taxon>Alphaproteobacteria</taxon>
        <taxon>Sphingomonadales</taxon>
        <taxon>Sphingomonadaceae</taxon>
        <taxon>Stakelama</taxon>
    </lineage>
</organism>
<dbReference type="RefSeq" id="WP_165325321.1">
    <property type="nucleotide sequence ID" value="NZ_CP049109.1"/>
</dbReference>
<name>A0A6G6Y076_9SPHN</name>